<gene>
    <name evidence="5" type="ORF">SNEC2469_LOCUS29129</name>
</gene>
<feature type="chain" id="PRO_5032520873" description="Tyrosine-protein kinase ephrin type A/B receptor-like domain-containing protein" evidence="3">
    <location>
        <begin position="24"/>
        <end position="1228"/>
    </location>
</feature>
<reference evidence="5" key="1">
    <citation type="submission" date="2021-02" db="EMBL/GenBank/DDBJ databases">
        <authorList>
            <person name="Dougan E. K."/>
            <person name="Rhodes N."/>
            <person name="Thang M."/>
            <person name="Chan C."/>
        </authorList>
    </citation>
    <scope>NUCLEOTIDE SEQUENCE</scope>
</reference>
<proteinExistence type="predicted"/>
<keyword evidence="2" id="KW-1133">Transmembrane helix</keyword>
<dbReference type="Proteomes" id="UP000601435">
    <property type="component" value="Unassembled WGS sequence"/>
</dbReference>
<dbReference type="OrthoDB" id="439917at2759"/>
<evidence type="ECO:0000256" key="3">
    <source>
        <dbReference type="SAM" id="SignalP"/>
    </source>
</evidence>
<evidence type="ECO:0000313" key="5">
    <source>
        <dbReference type="EMBL" id="CAE7884001.1"/>
    </source>
</evidence>
<keyword evidence="2" id="KW-0812">Transmembrane</keyword>
<dbReference type="SUPFAM" id="SSF69318">
    <property type="entry name" value="Integrin alpha N-terminal domain"/>
    <property type="match status" value="2"/>
</dbReference>
<name>A0A813AX98_9DINO</name>
<dbReference type="Gene3D" id="2.130.10.130">
    <property type="entry name" value="Integrin alpha, N-terminal"/>
    <property type="match status" value="2"/>
</dbReference>
<feature type="transmembrane region" description="Helical" evidence="2">
    <location>
        <begin position="816"/>
        <end position="837"/>
    </location>
</feature>
<dbReference type="PANTHER" id="PTHR44103">
    <property type="entry name" value="PROPROTEIN CONVERTASE P"/>
    <property type="match status" value="1"/>
</dbReference>
<evidence type="ECO:0000313" key="6">
    <source>
        <dbReference type="Proteomes" id="UP000601435"/>
    </source>
</evidence>
<dbReference type="PANTHER" id="PTHR44103:SF1">
    <property type="entry name" value="PROPROTEIN CONVERTASE P"/>
    <property type="match status" value="1"/>
</dbReference>
<feature type="signal peptide" evidence="3">
    <location>
        <begin position="1"/>
        <end position="23"/>
    </location>
</feature>
<dbReference type="InterPro" id="IPR013517">
    <property type="entry name" value="FG-GAP"/>
</dbReference>
<evidence type="ECO:0000256" key="1">
    <source>
        <dbReference type="ARBA" id="ARBA00022729"/>
    </source>
</evidence>
<keyword evidence="6" id="KW-1185">Reference proteome</keyword>
<evidence type="ECO:0000256" key="2">
    <source>
        <dbReference type="SAM" id="Phobius"/>
    </source>
</evidence>
<comment type="caution">
    <text evidence="5">The sequence shown here is derived from an EMBL/GenBank/DDBJ whole genome shotgun (WGS) entry which is preliminary data.</text>
</comment>
<dbReference type="Gene3D" id="2.10.50.10">
    <property type="entry name" value="Tumor Necrosis Factor Receptor, subunit A, domain 2"/>
    <property type="match status" value="1"/>
</dbReference>
<dbReference type="Pfam" id="PF07699">
    <property type="entry name" value="Ephrin_rec_like"/>
    <property type="match status" value="1"/>
</dbReference>
<keyword evidence="1 3" id="KW-0732">Signal</keyword>
<dbReference type="AlphaFoldDB" id="A0A813AX98"/>
<feature type="transmembrane region" description="Helical" evidence="2">
    <location>
        <begin position="928"/>
        <end position="945"/>
    </location>
</feature>
<dbReference type="EMBL" id="CAJNJA010064742">
    <property type="protein sequence ID" value="CAE7884001.1"/>
    <property type="molecule type" value="Genomic_DNA"/>
</dbReference>
<dbReference type="Pfam" id="PF13517">
    <property type="entry name" value="FG-GAP_3"/>
    <property type="match status" value="3"/>
</dbReference>
<dbReference type="InterPro" id="IPR028994">
    <property type="entry name" value="Integrin_alpha_N"/>
</dbReference>
<dbReference type="SMART" id="SM01411">
    <property type="entry name" value="Ephrin_rec_like"/>
    <property type="match status" value="1"/>
</dbReference>
<organism evidence="5 6">
    <name type="scientific">Symbiodinium necroappetens</name>
    <dbReference type="NCBI Taxonomy" id="1628268"/>
    <lineage>
        <taxon>Eukaryota</taxon>
        <taxon>Sar</taxon>
        <taxon>Alveolata</taxon>
        <taxon>Dinophyceae</taxon>
        <taxon>Suessiales</taxon>
        <taxon>Symbiodiniaceae</taxon>
        <taxon>Symbiodinium</taxon>
    </lineage>
</organism>
<feature type="domain" description="Tyrosine-protein kinase ephrin type A/B receptor-like" evidence="4">
    <location>
        <begin position="746"/>
        <end position="793"/>
    </location>
</feature>
<dbReference type="InterPro" id="IPR011641">
    <property type="entry name" value="Tyr-kin_ephrin_A/B_rcpt-like"/>
</dbReference>
<sequence>MPFMPRTAALAAIVLIISAPAECAKGGEFCNAFRGKCHGNLGQFMSHTLLSETGTRASEVVDFALADWDRDGDLDLVLVALARNNHSSFSSHLRFFENTAGNLSERTGCSNPFGNISINYTSDWGIGRPQVLKLVDWDGDNRTDLIIASGDLLNHLGNLRYFQQAPDGQLLELTGADSPFHMISAVEFETADWDEDGDQDLFVPCGRGYSHRTGWCYFEQLQNSSLSPRTGVANPLSGLPIDRGNRVQAVDWDGDGDLDILYSRYLSSPKLYSRAADMSLVDRGGMDFLRAGFDSVVVAADFDGDGDCDVVKMEKHWSDGQVTSFEFLEQVPDPTLKQRSGTDNPFAEIQTDGAVFPEFVDWDGDGDVDLLLGTGMGSMRFFERRADGTVEEKIGTLNPFHAVNVSGRAVPKAIDWDSDGQLELVVGARDGSLHFFKQTSNGSLYALTGQANPFQNLTVRGFAAPEVVDWDGDGDLDLFLGSSTGRDFETDGCGVFYYEQLDNATFHGRCFLTLTQKNYIVFYVAPRAGDWDRDGDVDLLLIGSTKVDSMFPPNIWYFERLASDSFSESWSEHSMSNYLEVGPFAGLPAWGARVSIADWDKDGDWDVLLGLQYFEGGWCKSPGSCQHGMCDPATGTCKCWTGYDQADCSGCGSGYFRIGKSAVYQPTEVALTRKCSPCPGILLHGTACSSRGQCHDAKHAQELALEMSPSSRAYINLTAFGEGDCECSAPFHGKSCERGECGAGFEYVKSELWSCRPCPPGYFKPGAGNGDRCEQCLKGHFAEFHGSFSCDECTHFLWRVEVTQDRAGCQYSHMNVYIGLPLVLVSMLLFLPLPFACSLRMVILDIRTLGDRVQVTTNGQHYILSRAGQVRVSFRGTKIPWLDDSSKVYYARVEDYSKLSLHNKDGSKAMLPVSETSRGEMRLLWRDAVLGVGLLNIPFICWWFVSHYWGGSFSQFVEALQKHSRGGACTQLSYWICTFSNNQWKVKEELGETWEHSSFYLALRSGLCMGTLLVLDEEAMPLTRSWCLFELLQTAVLSHENADFQGLLLCTHSGVMNYGQSNMDMAMSVSEKLSTLRLEDASASVQSDKEMIDDLVRQQPGGFTAINQYLVAAVRGALTALQRRFQNDLNRLQVNLVAADGSLRPNYAFFSGAISSADGRSSVSEASRSAASVEAISRDEIRSSSLWHRAYCLAEKVLEASKISKTSTEVQSVQSQGRFCLHQFASLA</sequence>
<keyword evidence="2" id="KW-0472">Membrane</keyword>
<protein>
    <recommendedName>
        <fullName evidence="4">Tyrosine-protein kinase ephrin type A/B receptor-like domain-containing protein</fullName>
    </recommendedName>
</protein>
<evidence type="ECO:0000259" key="4">
    <source>
        <dbReference type="Pfam" id="PF07699"/>
    </source>
</evidence>
<accession>A0A813AX98</accession>